<keyword evidence="5 11" id="KW-0418">Kinase</keyword>
<keyword evidence="12" id="KW-1185">Reference proteome</keyword>
<keyword evidence="6 9" id="KW-0067">ATP-binding</keyword>
<dbReference type="RefSeq" id="WP_260710541.1">
    <property type="nucleotide sequence ID" value="NZ_CP073767.1"/>
</dbReference>
<feature type="domain" description="Protein kinase" evidence="10">
    <location>
        <begin position="8"/>
        <end position="270"/>
    </location>
</feature>
<dbReference type="Gene3D" id="2.60.40.290">
    <property type="match status" value="1"/>
</dbReference>
<comment type="catalytic activity">
    <reaction evidence="7">
        <text>L-threonyl-[protein] + ATP = O-phospho-L-threonyl-[protein] + ADP + H(+)</text>
        <dbReference type="Rhea" id="RHEA:46608"/>
        <dbReference type="Rhea" id="RHEA-COMP:11060"/>
        <dbReference type="Rhea" id="RHEA-COMP:11605"/>
        <dbReference type="ChEBI" id="CHEBI:15378"/>
        <dbReference type="ChEBI" id="CHEBI:30013"/>
        <dbReference type="ChEBI" id="CHEBI:30616"/>
        <dbReference type="ChEBI" id="CHEBI:61977"/>
        <dbReference type="ChEBI" id="CHEBI:456216"/>
        <dbReference type="EC" id="2.7.11.1"/>
    </reaction>
</comment>
<name>A0A9Q9ISJ9_9ACTN</name>
<dbReference type="InterPro" id="IPR017441">
    <property type="entry name" value="Protein_kinase_ATP_BS"/>
</dbReference>
<dbReference type="KEGG" id="daur:Daura_21990"/>
<dbReference type="GO" id="GO:0004674">
    <property type="term" value="F:protein serine/threonine kinase activity"/>
    <property type="evidence" value="ECO:0007669"/>
    <property type="project" value="UniProtKB-KW"/>
</dbReference>
<dbReference type="FunFam" id="3.30.200.20:FF:000035">
    <property type="entry name" value="Serine/threonine protein kinase Stk1"/>
    <property type="match status" value="1"/>
</dbReference>
<evidence type="ECO:0000256" key="7">
    <source>
        <dbReference type="ARBA" id="ARBA00047899"/>
    </source>
</evidence>
<dbReference type="AlphaFoldDB" id="A0A9Q9ISJ9"/>
<evidence type="ECO:0000256" key="8">
    <source>
        <dbReference type="ARBA" id="ARBA00048679"/>
    </source>
</evidence>
<dbReference type="GO" id="GO:0005524">
    <property type="term" value="F:ATP binding"/>
    <property type="evidence" value="ECO:0007669"/>
    <property type="project" value="UniProtKB-UniRule"/>
</dbReference>
<dbReference type="PROSITE" id="PS00108">
    <property type="entry name" value="PROTEIN_KINASE_ST"/>
    <property type="match status" value="1"/>
</dbReference>
<proteinExistence type="predicted"/>
<evidence type="ECO:0000313" key="12">
    <source>
        <dbReference type="Proteomes" id="UP001058003"/>
    </source>
</evidence>
<dbReference type="PROSITE" id="PS50011">
    <property type="entry name" value="PROTEIN_KINASE_DOM"/>
    <property type="match status" value="1"/>
</dbReference>
<keyword evidence="4 9" id="KW-0547">Nucleotide-binding</keyword>
<dbReference type="SUPFAM" id="SSF56112">
    <property type="entry name" value="Protein kinase-like (PK-like)"/>
    <property type="match status" value="1"/>
</dbReference>
<evidence type="ECO:0000256" key="5">
    <source>
        <dbReference type="ARBA" id="ARBA00022777"/>
    </source>
</evidence>
<keyword evidence="3" id="KW-0808">Transferase</keyword>
<gene>
    <name evidence="11" type="ORF">Daura_21990</name>
</gene>
<dbReference type="GO" id="GO:0004553">
    <property type="term" value="F:hydrolase activity, hydrolyzing O-glycosyl compounds"/>
    <property type="evidence" value="ECO:0007669"/>
    <property type="project" value="InterPro"/>
</dbReference>
<evidence type="ECO:0000256" key="9">
    <source>
        <dbReference type="PROSITE-ProRule" id="PRU10141"/>
    </source>
</evidence>
<sequence length="462" mass="49389">MSTVGGRYRLMTEVGTGGMASVWRAVDARLDRTVAVKLLRPDLAESPRARERAEIEARAAARLVHPNIAVIHDAGHIRRGLRGRVPYLVMEFVDGETLCQRLSAQGSMPWQRAARITVQIADALAAAHLHRVVHRDIKPGNIILTPSRVKVVDFGLAAFVGVLPAGPAGVLLGTPEYMAPEQIRGEPVTAAADVYALGLVLLQMLTGSLPWTAADRHGLLQQRRRFPHVRMPPVAGVPAAIVALCEQCLSEDPQWRPSSRHIARVVRETLAEHDPDPETVDVSVPMTVHRAARSVATAPASWALPTRQRLRRPSRRTVATAIAILAAIVGWIHPVGSPLTASASDPPTGSGVCAIRYTSHRSSATFTADLAIRGRTQKPWRLQFTAPAGQHVTAVTAVAWSQTGAQVALTGTEPLASGQLVAVTLTGELQQIDAPPPGDFAVNGVICERSVAVFAVAQPDTA</sequence>
<dbReference type="Gene3D" id="1.10.510.10">
    <property type="entry name" value="Transferase(Phosphotransferase) domain 1"/>
    <property type="match status" value="1"/>
</dbReference>
<dbReference type="EMBL" id="CP073767">
    <property type="protein sequence ID" value="UWZ58605.1"/>
    <property type="molecule type" value="Genomic_DNA"/>
</dbReference>
<evidence type="ECO:0000256" key="4">
    <source>
        <dbReference type="ARBA" id="ARBA00022741"/>
    </source>
</evidence>
<evidence type="ECO:0000256" key="2">
    <source>
        <dbReference type="ARBA" id="ARBA00022527"/>
    </source>
</evidence>
<dbReference type="PROSITE" id="PS00107">
    <property type="entry name" value="PROTEIN_KINASE_ATP"/>
    <property type="match status" value="1"/>
</dbReference>
<dbReference type="GO" id="GO:0005975">
    <property type="term" value="P:carbohydrate metabolic process"/>
    <property type="evidence" value="ECO:0007669"/>
    <property type="project" value="InterPro"/>
</dbReference>
<dbReference type="PANTHER" id="PTHR43289:SF6">
    <property type="entry name" value="SERINE_THREONINE-PROTEIN KINASE NEKL-3"/>
    <property type="match status" value="1"/>
</dbReference>
<dbReference type="SMART" id="SM00637">
    <property type="entry name" value="CBD_II"/>
    <property type="match status" value="1"/>
</dbReference>
<dbReference type="InterPro" id="IPR012291">
    <property type="entry name" value="CBM2_carb-bd_dom_sf"/>
</dbReference>
<evidence type="ECO:0000313" key="11">
    <source>
        <dbReference type="EMBL" id="UWZ58605.1"/>
    </source>
</evidence>
<dbReference type="Gene3D" id="3.30.200.20">
    <property type="entry name" value="Phosphorylase Kinase, domain 1"/>
    <property type="match status" value="1"/>
</dbReference>
<accession>A0A9Q9ISJ9</accession>
<reference evidence="11" key="1">
    <citation type="submission" date="2021-04" db="EMBL/GenBank/DDBJ databases">
        <title>Dactylosporangium aurantiacum NRRL B-8018 full assembly.</title>
        <authorList>
            <person name="Hartkoorn R.C."/>
            <person name="Beaudoing E."/>
            <person name="Hot D."/>
        </authorList>
    </citation>
    <scope>NUCLEOTIDE SEQUENCE</scope>
    <source>
        <strain evidence="11">NRRL B-8018</strain>
    </source>
</reference>
<evidence type="ECO:0000256" key="1">
    <source>
        <dbReference type="ARBA" id="ARBA00012513"/>
    </source>
</evidence>
<dbReference type="PANTHER" id="PTHR43289">
    <property type="entry name" value="MITOGEN-ACTIVATED PROTEIN KINASE KINASE KINASE 20-RELATED"/>
    <property type="match status" value="1"/>
</dbReference>
<dbReference type="Pfam" id="PF00553">
    <property type="entry name" value="CBM_2"/>
    <property type="match status" value="1"/>
</dbReference>
<dbReference type="InterPro" id="IPR008271">
    <property type="entry name" value="Ser/Thr_kinase_AS"/>
</dbReference>
<dbReference type="InterPro" id="IPR001919">
    <property type="entry name" value="CBD2"/>
</dbReference>
<dbReference type="SMART" id="SM00220">
    <property type="entry name" value="S_TKc"/>
    <property type="match status" value="1"/>
</dbReference>
<feature type="binding site" evidence="9">
    <location>
        <position position="37"/>
    </location>
    <ligand>
        <name>ATP</name>
        <dbReference type="ChEBI" id="CHEBI:30616"/>
    </ligand>
</feature>
<dbReference type="GO" id="GO:0030247">
    <property type="term" value="F:polysaccharide binding"/>
    <property type="evidence" value="ECO:0007669"/>
    <property type="project" value="InterPro"/>
</dbReference>
<evidence type="ECO:0000259" key="10">
    <source>
        <dbReference type="PROSITE" id="PS50011"/>
    </source>
</evidence>
<protein>
    <recommendedName>
        <fullName evidence="1">non-specific serine/threonine protein kinase</fullName>
        <ecNumber evidence="1">2.7.11.1</ecNumber>
    </recommendedName>
</protein>
<dbReference type="Proteomes" id="UP001058003">
    <property type="component" value="Chromosome"/>
</dbReference>
<evidence type="ECO:0000256" key="3">
    <source>
        <dbReference type="ARBA" id="ARBA00022679"/>
    </source>
</evidence>
<dbReference type="Pfam" id="PF00069">
    <property type="entry name" value="Pkinase"/>
    <property type="match status" value="1"/>
</dbReference>
<comment type="catalytic activity">
    <reaction evidence="8">
        <text>L-seryl-[protein] + ATP = O-phospho-L-seryl-[protein] + ADP + H(+)</text>
        <dbReference type="Rhea" id="RHEA:17989"/>
        <dbReference type="Rhea" id="RHEA-COMP:9863"/>
        <dbReference type="Rhea" id="RHEA-COMP:11604"/>
        <dbReference type="ChEBI" id="CHEBI:15378"/>
        <dbReference type="ChEBI" id="CHEBI:29999"/>
        <dbReference type="ChEBI" id="CHEBI:30616"/>
        <dbReference type="ChEBI" id="CHEBI:83421"/>
        <dbReference type="ChEBI" id="CHEBI:456216"/>
        <dbReference type="EC" id="2.7.11.1"/>
    </reaction>
</comment>
<evidence type="ECO:0000256" key="6">
    <source>
        <dbReference type="ARBA" id="ARBA00022840"/>
    </source>
</evidence>
<keyword evidence="2" id="KW-0723">Serine/threonine-protein kinase</keyword>
<dbReference type="InterPro" id="IPR000719">
    <property type="entry name" value="Prot_kinase_dom"/>
</dbReference>
<dbReference type="InterPro" id="IPR011009">
    <property type="entry name" value="Kinase-like_dom_sf"/>
</dbReference>
<dbReference type="CDD" id="cd14014">
    <property type="entry name" value="STKc_PknB_like"/>
    <property type="match status" value="1"/>
</dbReference>
<dbReference type="EC" id="2.7.11.1" evidence="1"/>
<organism evidence="11 12">
    <name type="scientific">Dactylosporangium aurantiacum</name>
    <dbReference type="NCBI Taxonomy" id="35754"/>
    <lineage>
        <taxon>Bacteria</taxon>
        <taxon>Bacillati</taxon>
        <taxon>Actinomycetota</taxon>
        <taxon>Actinomycetes</taxon>
        <taxon>Micromonosporales</taxon>
        <taxon>Micromonosporaceae</taxon>
        <taxon>Dactylosporangium</taxon>
    </lineage>
</organism>